<keyword evidence="3" id="KW-1185">Reference proteome</keyword>
<evidence type="ECO:0000313" key="2">
    <source>
        <dbReference type="EMBL" id="RPA77654.1"/>
    </source>
</evidence>
<evidence type="ECO:0008006" key="4">
    <source>
        <dbReference type="Google" id="ProtNLM"/>
    </source>
</evidence>
<name>A0A3N4I787_ASCIM</name>
<evidence type="ECO:0000313" key="3">
    <source>
        <dbReference type="Proteomes" id="UP000275078"/>
    </source>
</evidence>
<dbReference type="EMBL" id="ML119723">
    <property type="protein sequence ID" value="RPA77654.1"/>
    <property type="molecule type" value="Genomic_DNA"/>
</dbReference>
<feature type="region of interest" description="Disordered" evidence="1">
    <location>
        <begin position="247"/>
        <end position="267"/>
    </location>
</feature>
<dbReference type="AlphaFoldDB" id="A0A3N4I787"/>
<protein>
    <recommendedName>
        <fullName evidence="4">F-box domain-containing protein</fullName>
    </recommendedName>
</protein>
<dbReference type="Proteomes" id="UP000275078">
    <property type="component" value="Unassembled WGS sequence"/>
</dbReference>
<sequence>MEEPQPASQRHPTSLLSLPNELLHQIAIGIPDIQTYSNFTLTNHRIRSITTFRYTHDGFIAQLKSRTPTIFAYVLEAIFYRLYPSIPPYTISSLDPWIRFSNNIQFHRNLRLLHRRSLSGSETGSFFLQASISPYSLHPSARRNARNLSSALLAASDITVDIDWCQKLGQLLPQPHFRPLQPPTAEQTQASHARLIWDLARLWEDEARRGGMPIDQLISCCPRSKGMTLYMSVEVGYEFVPRGDPTNKSMPKYKDPEEPFLPEYQDLPRKDGSEKRVRWIFENEMPISVDLLRGYWPESCRPMV</sequence>
<reference evidence="2 3" key="1">
    <citation type="journal article" date="2018" name="Nat. Ecol. Evol.">
        <title>Pezizomycetes genomes reveal the molecular basis of ectomycorrhizal truffle lifestyle.</title>
        <authorList>
            <person name="Murat C."/>
            <person name="Payen T."/>
            <person name="Noel B."/>
            <person name="Kuo A."/>
            <person name="Morin E."/>
            <person name="Chen J."/>
            <person name="Kohler A."/>
            <person name="Krizsan K."/>
            <person name="Balestrini R."/>
            <person name="Da Silva C."/>
            <person name="Montanini B."/>
            <person name="Hainaut M."/>
            <person name="Levati E."/>
            <person name="Barry K.W."/>
            <person name="Belfiori B."/>
            <person name="Cichocki N."/>
            <person name="Clum A."/>
            <person name="Dockter R.B."/>
            <person name="Fauchery L."/>
            <person name="Guy J."/>
            <person name="Iotti M."/>
            <person name="Le Tacon F."/>
            <person name="Lindquist E.A."/>
            <person name="Lipzen A."/>
            <person name="Malagnac F."/>
            <person name="Mello A."/>
            <person name="Molinier V."/>
            <person name="Miyauchi S."/>
            <person name="Poulain J."/>
            <person name="Riccioni C."/>
            <person name="Rubini A."/>
            <person name="Sitrit Y."/>
            <person name="Splivallo R."/>
            <person name="Traeger S."/>
            <person name="Wang M."/>
            <person name="Zifcakova L."/>
            <person name="Wipf D."/>
            <person name="Zambonelli A."/>
            <person name="Paolocci F."/>
            <person name="Nowrousian M."/>
            <person name="Ottonello S."/>
            <person name="Baldrian P."/>
            <person name="Spatafora J.W."/>
            <person name="Henrissat B."/>
            <person name="Nagy L.G."/>
            <person name="Aury J.M."/>
            <person name="Wincker P."/>
            <person name="Grigoriev I.V."/>
            <person name="Bonfante P."/>
            <person name="Martin F.M."/>
        </authorList>
    </citation>
    <scope>NUCLEOTIDE SEQUENCE [LARGE SCALE GENOMIC DNA]</scope>
    <source>
        <strain evidence="2 3">RN42</strain>
    </source>
</reference>
<proteinExistence type="predicted"/>
<accession>A0A3N4I787</accession>
<organism evidence="2 3">
    <name type="scientific">Ascobolus immersus RN42</name>
    <dbReference type="NCBI Taxonomy" id="1160509"/>
    <lineage>
        <taxon>Eukaryota</taxon>
        <taxon>Fungi</taxon>
        <taxon>Dikarya</taxon>
        <taxon>Ascomycota</taxon>
        <taxon>Pezizomycotina</taxon>
        <taxon>Pezizomycetes</taxon>
        <taxon>Pezizales</taxon>
        <taxon>Ascobolaceae</taxon>
        <taxon>Ascobolus</taxon>
    </lineage>
</organism>
<gene>
    <name evidence="2" type="ORF">BJ508DRAFT_330035</name>
</gene>
<evidence type="ECO:0000256" key="1">
    <source>
        <dbReference type="SAM" id="MobiDB-lite"/>
    </source>
</evidence>